<organism evidence="1">
    <name type="scientific">marine sediment metagenome</name>
    <dbReference type="NCBI Taxonomy" id="412755"/>
    <lineage>
        <taxon>unclassified sequences</taxon>
        <taxon>metagenomes</taxon>
        <taxon>ecological metagenomes</taxon>
    </lineage>
</organism>
<dbReference type="AlphaFoldDB" id="X0VSP6"/>
<accession>X0VSP6</accession>
<protein>
    <submittedName>
        <fullName evidence="1">Uncharacterized protein</fullName>
    </submittedName>
</protein>
<evidence type="ECO:0000313" key="1">
    <source>
        <dbReference type="EMBL" id="GAG21270.1"/>
    </source>
</evidence>
<dbReference type="EMBL" id="BARS01034352">
    <property type="protein sequence ID" value="GAG21270.1"/>
    <property type="molecule type" value="Genomic_DNA"/>
</dbReference>
<gene>
    <name evidence="1" type="ORF">S01H1_53078</name>
</gene>
<reference evidence="1" key="1">
    <citation type="journal article" date="2014" name="Front. Microbiol.">
        <title>High frequency of phylogenetically diverse reductive dehalogenase-homologous genes in deep subseafloor sedimentary metagenomes.</title>
        <authorList>
            <person name="Kawai M."/>
            <person name="Futagami T."/>
            <person name="Toyoda A."/>
            <person name="Takaki Y."/>
            <person name="Nishi S."/>
            <person name="Hori S."/>
            <person name="Arai W."/>
            <person name="Tsubouchi T."/>
            <person name="Morono Y."/>
            <person name="Uchiyama I."/>
            <person name="Ito T."/>
            <person name="Fujiyama A."/>
            <person name="Inagaki F."/>
            <person name="Takami H."/>
        </authorList>
    </citation>
    <scope>NUCLEOTIDE SEQUENCE</scope>
    <source>
        <strain evidence="1">Expedition CK06-06</strain>
    </source>
</reference>
<sequence>MKILATYITDSAQIHNGKCYFIGVVSETGKDTDAYNVEVSTSAASANKVGYARDGKSYILPKPGVECNNGLYVTATGDALIYYAL</sequence>
<comment type="caution">
    <text evidence="1">The sequence shown here is derived from an EMBL/GenBank/DDBJ whole genome shotgun (WGS) entry which is preliminary data.</text>
</comment>
<proteinExistence type="predicted"/>
<name>X0VSP6_9ZZZZ</name>